<dbReference type="SUPFAM" id="SSF53335">
    <property type="entry name" value="S-adenosyl-L-methionine-dependent methyltransferases"/>
    <property type="match status" value="1"/>
</dbReference>
<dbReference type="SMART" id="SM00650">
    <property type="entry name" value="rADc"/>
    <property type="match status" value="1"/>
</dbReference>
<evidence type="ECO:0000259" key="6">
    <source>
        <dbReference type="SMART" id="SM00650"/>
    </source>
</evidence>
<name>A0ABS4QJ28_9NOCA</name>
<keyword evidence="4 5" id="KW-0694">RNA-binding</keyword>
<dbReference type="InterPro" id="IPR020596">
    <property type="entry name" value="rRNA_Ade_Mease_Trfase_CS"/>
</dbReference>
<dbReference type="Proteomes" id="UP001519325">
    <property type="component" value="Unassembled WGS sequence"/>
</dbReference>
<comment type="caution">
    <text evidence="7">The sequence shown here is derived from an EMBL/GenBank/DDBJ whole genome shotgun (WGS) entry which is preliminary data.</text>
</comment>
<feature type="binding site" evidence="5">
    <location>
        <position position="72"/>
    </location>
    <ligand>
        <name>S-adenosyl-L-methionine</name>
        <dbReference type="ChEBI" id="CHEBI:59789"/>
    </ligand>
</feature>
<dbReference type="InterPro" id="IPR029063">
    <property type="entry name" value="SAM-dependent_MTases_sf"/>
</dbReference>
<gene>
    <name evidence="7" type="ORF">BJ987_004601</name>
</gene>
<sequence length="266" mass="29473">MSRNRSLPRARSTHASRRKRLSQNFLTTADTARLLVRSSGIGPSDLVVEIGPGDGMLTRRLLDVAGRVLAYEIDGHYAARLRRRYADDKRIHCYHSDFRAVSAPHEPFAVVANIPFAGTTDIVRWCLSARHLTSATLLVQAEFARKHTGDYGRWTKLAITHWPTVALELGPRVSRHRFHPVPQVDAAVLHLRPHPEPLLPHTALPAYRRLVDLGFSGIGGSLAASLTQAFPPGTVREACANAGVPRDQPVGLVTPHQWLSLFHTLR</sequence>
<keyword evidence="3 5" id="KW-0949">S-adenosyl-L-methionine</keyword>
<comment type="similarity">
    <text evidence="5">Belongs to the class I-like SAM-binding methyltransferase superfamily. rRNA adenine N(6)-methyltransferase family.</text>
</comment>
<dbReference type="GO" id="GO:0052910">
    <property type="term" value="F:23S rRNA (adenine(2085)-N(6))-dimethyltransferase activity"/>
    <property type="evidence" value="ECO:0007669"/>
    <property type="project" value="UniProtKB-EC"/>
</dbReference>
<reference evidence="7 8" key="1">
    <citation type="submission" date="2021-03" db="EMBL/GenBank/DDBJ databases">
        <title>Sequencing the genomes of 1000 actinobacteria strains.</title>
        <authorList>
            <person name="Klenk H.-P."/>
        </authorList>
    </citation>
    <scope>NUCLEOTIDE SEQUENCE [LARGE SCALE GENOMIC DNA]</scope>
    <source>
        <strain evidence="7 8">DSM 45516</strain>
    </source>
</reference>
<feature type="binding site" evidence="5">
    <location>
        <position position="51"/>
    </location>
    <ligand>
        <name>S-adenosyl-L-methionine</name>
        <dbReference type="ChEBI" id="CHEBI:59789"/>
    </ligand>
</feature>
<evidence type="ECO:0000256" key="1">
    <source>
        <dbReference type="ARBA" id="ARBA00022603"/>
    </source>
</evidence>
<feature type="binding site" evidence="5">
    <location>
        <position position="113"/>
    </location>
    <ligand>
        <name>S-adenosyl-L-methionine</name>
        <dbReference type="ChEBI" id="CHEBI:59789"/>
    </ligand>
</feature>
<feature type="binding site" evidence="5">
    <location>
        <position position="97"/>
    </location>
    <ligand>
        <name>S-adenosyl-L-methionine</name>
        <dbReference type="ChEBI" id="CHEBI:59789"/>
    </ligand>
</feature>
<dbReference type="Pfam" id="PF00398">
    <property type="entry name" value="RrnaAD"/>
    <property type="match status" value="1"/>
</dbReference>
<proteinExistence type="inferred from homology"/>
<dbReference type="RefSeq" id="WP_209893710.1">
    <property type="nucleotide sequence ID" value="NZ_JAGGMR010000001.1"/>
</dbReference>
<feature type="domain" description="Ribosomal RNA adenine methylase transferase N-terminal" evidence="6">
    <location>
        <begin position="31"/>
        <end position="195"/>
    </location>
</feature>
<feature type="binding site" evidence="5">
    <location>
        <position position="24"/>
    </location>
    <ligand>
        <name>S-adenosyl-L-methionine</name>
        <dbReference type="ChEBI" id="CHEBI:59789"/>
    </ligand>
</feature>
<dbReference type="EMBL" id="JAGGMR010000001">
    <property type="protein sequence ID" value="MBP2191700.1"/>
    <property type="molecule type" value="Genomic_DNA"/>
</dbReference>
<evidence type="ECO:0000256" key="4">
    <source>
        <dbReference type="ARBA" id="ARBA00022884"/>
    </source>
</evidence>
<organism evidence="7 8">
    <name type="scientific">Nocardia goodfellowii</name>
    <dbReference type="NCBI Taxonomy" id="882446"/>
    <lineage>
        <taxon>Bacteria</taxon>
        <taxon>Bacillati</taxon>
        <taxon>Actinomycetota</taxon>
        <taxon>Actinomycetes</taxon>
        <taxon>Mycobacteriales</taxon>
        <taxon>Nocardiaceae</taxon>
        <taxon>Nocardia</taxon>
    </lineage>
</organism>
<keyword evidence="8" id="KW-1185">Reference proteome</keyword>
<feature type="binding site" evidence="5">
    <location>
        <position position="26"/>
    </location>
    <ligand>
        <name>S-adenosyl-L-methionine</name>
        <dbReference type="ChEBI" id="CHEBI:59789"/>
    </ligand>
</feature>
<keyword evidence="2 5" id="KW-0808">Transferase</keyword>
<dbReference type="InterPro" id="IPR020598">
    <property type="entry name" value="rRNA_Ade_methylase_Trfase_N"/>
</dbReference>
<evidence type="ECO:0000256" key="3">
    <source>
        <dbReference type="ARBA" id="ARBA00022691"/>
    </source>
</evidence>
<evidence type="ECO:0000256" key="5">
    <source>
        <dbReference type="PROSITE-ProRule" id="PRU01026"/>
    </source>
</evidence>
<evidence type="ECO:0000313" key="7">
    <source>
        <dbReference type="EMBL" id="MBP2191700.1"/>
    </source>
</evidence>
<dbReference type="PROSITE" id="PS51689">
    <property type="entry name" value="SAM_RNA_A_N6_MT"/>
    <property type="match status" value="1"/>
</dbReference>
<dbReference type="EC" id="2.1.1.184" evidence="7"/>
<dbReference type="NCBIfam" id="NF000499">
    <property type="entry name" value="Erm23S_rRNA_broad"/>
    <property type="match status" value="1"/>
</dbReference>
<dbReference type="InterPro" id="IPR023165">
    <property type="entry name" value="rRNA_Ade_diMease-like_C"/>
</dbReference>
<evidence type="ECO:0000256" key="2">
    <source>
        <dbReference type="ARBA" id="ARBA00022679"/>
    </source>
</evidence>
<accession>A0ABS4QJ28</accession>
<keyword evidence="1 5" id="KW-0489">Methyltransferase</keyword>
<dbReference type="PANTHER" id="PTHR11727:SF7">
    <property type="entry name" value="DIMETHYLADENOSINE TRANSFERASE-RELATED"/>
    <property type="match status" value="1"/>
</dbReference>
<dbReference type="Gene3D" id="1.10.8.100">
    <property type="entry name" value="Ribosomal RNA adenine dimethylase-like, domain 2"/>
    <property type="match status" value="1"/>
</dbReference>
<dbReference type="Gene3D" id="3.40.50.150">
    <property type="entry name" value="Vaccinia Virus protein VP39"/>
    <property type="match status" value="1"/>
</dbReference>
<dbReference type="InterPro" id="IPR001737">
    <property type="entry name" value="KsgA/Erm"/>
</dbReference>
<evidence type="ECO:0000313" key="8">
    <source>
        <dbReference type="Proteomes" id="UP001519325"/>
    </source>
</evidence>
<dbReference type="PANTHER" id="PTHR11727">
    <property type="entry name" value="DIMETHYLADENOSINE TRANSFERASE"/>
    <property type="match status" value="1"/>
</dbReference>
<protein>
    <submittedName>
        <fullName evidence="7">23S rRNA (Adenine-N6)-dimethyltransferase</fullName>
        <ecNumber evidence="7">2.1.1.184</ecNumber>
    </submittedName>
</protein>
<dbReference type="PROSITE" id="PS01131">
    <property type="entry name" value="RRNA_A_DIMETH"/>
    <property type="match status" value="1"/>
</dbReference>